<dbReference type="AlphaFoldDB" id="A0A660L6U4"/>
<keyword evidence="8 16" id="KW-0418">Kinase</keyword>
<dbReference type="FunFam" id="3.30.565.10:FF:000006">
    <property type="entry name" value="Sensor histidine kinase WalK"/>
    <property type="match status" value="1"/>
</dbReference>
<dbReference type="Proteomes" id="UP000267019">
    <property type="component" value="Unassembled WGS sequence"/>
</dbReference>
<dbReference type="OrthoDB" id="9796330at2"/>
<comment type="caution">
    <text evidence="16">The sequence shown here is derived from an EMBL/GenBank/DDBJ whole genome shotgun (WGS) entry which is preliminary data.</text>
</comment>
<evidence type="ECO:0000256" key="7">
    <source>
        <dbReference type="ARBA" id="ARBA00022741"/>
    </source>
</evidence>
<dbReference type="GO" id="GO:0005886">
    <property type="term" value="C:plasma membrane"/>
    <property type="evidence" value="ECO:0007669"/>
    <property type="project" value="UniProtKB-SubCell"/>
</dbReference>
<evidence type="ECO:0000256" key="12">
    <source>
        <dbReference type="ARBA" id="ARBA00023136"/>
    </source>
</evidence>
<dbReference type="InterPro" id="IPR036890">
    <property type="entry name" value="HATPase_C_sf"/>
</dbReference>
<comment type="subcellular location">
    <subcellularLocation>
        <location evidence="2">Cell membrane</location>
        <topology evidence="2">Multi-pass membrane protein</topology>
    </subcellularLocation>
</comment>
<keyword evidence="11" id="KW-0902">Two-component regulatory system</keyword>
<proteinExistence type="predicted"/>
<feature type="transmembrane region" description="Helical" evidence="14">
    <location>
        <begin position="30"/>
        <end position="50"/>
    </location>
</feature>
<evidence type="ECO:0000256" key="10">
    <source>
        <dbReference type="ARBA" id="ARBA00022989"/>
    </source>
</evidence>
<evidence type="ECO:0000256" key="2">
    <source>
        <dbReference type="ARBA" id="ARBA00004651"/>
    </source>
</evidence>
<evidence type="ECO:0000256" key="4">
    <source>
        <dbReference type="ARBA" id="ARBA00022553"/>
    </source>
</evidence>
<dbReference type="SMART" id="SM00387">
    <property type="entry name" value="HATPase_c"/>
    <property type="match status" value="1"/>
</dbReference>
<evidence type="ECO:0000259" key="15">
    <source>
        <dbReference type="PROSITE" id="PS50109"/>
    </source>
</evidence>
<evidence type="ECO:0000256" key="11">
    <source>
        <dbReference type="ARBA" id="ARBA00023012"/>
    </source>
</evidence>
<dbReference type="GO" id="GO:0005524">
    <property type="term" value="F:ATP binding"/>
    <property type="evidence" value="ECO:0007669"/>
    <property type="project" value="UniProtKB-KW"/>
</dbReference>
<keyword evidence="17" id="KW-1185">Reference proteome</keyword>
<dbReference type="SUPFAM" id="SSF55874">
    <property type="entry name" value="ATPase domain of HSP90 chaperone/DNA topoisomerase II/histidine kinase"/>
    <property type="match status" value="1"/>
</dbReference>
<feature type="domain" description="Histidine kinase" evidence="15">
    <location>
        <begin position="252"/>
        <end position="469"/>
    </location>
</feature>
<evidence type="ECO:0000256" key="13">
    <source>
        <dbReference type="SAM" id="MobiDB-lite"/>
    </source>
</evidence>
<dbReference type="InterPro" id="IPR003661">
    <property type="entry name" value="HisK_dim/P_dom"/>
</dbReference>
<dbReference type="RefSeq" id="WP_121443826.1">
    <property type="nucleotide sequence ID" value="NZ_RBIJ01000001.1"/>
</dbReference>
<dbReference type="Pfam" id="PF02518">
    <property type="entry name" value="HATPase_c"/>
    <property type="match status" value="1"/>
</dbReference>
<dbReference type="InterPro" id="IPR003594">
    <property type="entry name" value="HATPase_dom"/>
</dbReference>
<accession>A0A660L6U4</accession>
<dbReference type="CDD" id="cd00075">
    <property type="entry name" value="HATPase"/>
    <property type="match status" value="1"/>
</dbReference>
<dbReference type="InterPro" id="IPR050428">
    <property type="entry name" value="TCS_sensor_his_kinase"/>
</dbReference>
<dbReference type="InterPro" id="IPR005467">
    <property type="entry name" value="His_kinase_dom"/>
</dbReference>
<protein>
    <recommendedName>
        <fullName evidence="3">histidine kinase</fullName>
        <ecNumber evidence="3">2.7.13.3</ecNumber>
    </recommendedName>
</protein>
<dbReference type="Gene3D" id="1.10.287.130">
    <property type="match status" value="1"/>
</dbReference>
<dbReference type="EC" id="2.7.13.3" evidence="3"/>
<keyword evidence="9" id="KW-0067">ATP-binding</keyword>
<sequence length="471" mass="51610">MNVRKRFPAQEEAVLNPEAARMFARTYRNLALGLAASVLLLTAALLVLLVRTTEDAVIRRIDELLQNRAQAIATGHAREVERRPAFTPESGRLFFVYFGDPPQTPLAVRPYDPFSDAARTVLARLAEKNKSALGVSSPVTAPARVELEGEAFRYVLVRLPEGASAASGARNGQAHSRTAGPPSLSPPADSRYALLLYPLAREEEFLANLRRQAFLAGGLFAAVSALLGLIFADRALRPVREAWAAQRRFVADASHELRTPLQVLRLNLERLVRHKDRTVAEEQRTLEVLLGELSRLEHLVGDLLTLAKADADTLAVEKRLVDLADVVRREGEAFRPAFEEKGLSLEVHAEAAPVWGDPERLAQVVAILLDNAVSYTDQGGASVVLAVDKAKKQAILQIDDSGIGIGPEERERAFDRFYRGREARRKKREGSGLGLAVARIIVQAHGGTLRLLPRPEGGTRAELRLPLAPHS</sequence>
<dbReference type="PANTHER" id="PTHR45436:SF5">
    <property type="entry name" value="SENSOR HISTIDINE KINASE TRCS"/>
    <property type="match status" value="1"/>
</dbReference>
<comment type="catalytic activity">
    <reaction evidence="1">
        <text>ATP + protein L-histidine = ADP + protein N-phospho-L-histidine.</text>
        <dbReference type="EC" id="2.7.13.3"/>
    </reaction>
</comment>
<dbReference type="PRINTS" id="PR00344">
    <property type="entry name" value="BCTRLSENSOR"/>
</dbReference>
<dbReference type="CDD" id="cd00082">
    <property type="entry name" value="HisKA"/>
    <property type="match status" value="1"/>
</dbReference>
<dbReference type="PANTHER" id="PTHR45436">
    <property type="entry name" value="SENSOR HISTIDINE KINASE YKOH"/>
    <property type="match status" value="1"/>
</dbReference>
<keyword evidence="10 14" id="KW-1133">Transmembrane helix</keyword>
<organism evidence="16 17">
    <name type="scientific">Brockia lithotrophica</name>
    <dbReference type="NCBI Taxonomy" id="933949"/>
    <lineage>
        <taxon>Bacteria</taxon>
        <taxon>Bacillati</taxon>
        <taxon>Bacillota</taxon>
        <taxon>Bacilli</taxon>
        <taxon>Bacillales</taxon>
        <taxon>Bacillales Family X. Incertae Sedis</taxon>
        <taxon>Brockia</taxon>
    </lineage>
</organism>
<reference evidence="16 17" key="1">
    <citation type="submission" date="2018-10" db="EMBL/GenBank/DDBJ databases">
        <title>Genomic Encyclopedia of Type Strains, Phase IV (KMG-IV): sequencing the most valuable type-strain genomes for metagenomic binning, comparative biology and taxonomic classification.</title>
        <authorList>
            <person name="Goeker M."/>
        </authorList>
    </citation>
    <scope>NUCLEOTIDE SEQUENCE [LARGE SCALE GENOMIC DNA]</scope>
    <source>
        <strain evidence="16 17">DSM 22653</strain>
    </source>
</reference>
<evidence type="ECO:0000256" key="14">
    <source>
        <dbReference type="SAM" id="Phobius"/>
    </source>
</evidence>
<evidence type="ECO:0000256" key="3">
    <source>
        <dbReference type="ARBA" id="ARBA00012438"/>
    </source>
</evidence>
<dbReference type="SUPFAM" id="SSF47384">
    <property type="entry name" value="Homodimeric domain of signal transducing histidine kinase"/>
    <property type="match status" value="1"/>
</dbReference>
<keyword evidence="6 14" id="KW-0812">Transmembrane</keyword>
<gene>
    <name evidence="16" type="ORF">C7438_0597</name>
</gene>
<dbReference type="FunFam" id="1.10.287.130:FF:000001">
    <property type="entry name" value="Two-component sensor histidine kinase"/>
    <property type="match status" value="1"/>
</dbReference>
<evidence type="ECO:0000256" key="1">
    <source>
        <dbReference type="ARBA" id="ARBA00000085"/>
    </source>
</evidence>
<keyword evidence="4" id="KW-0597">Phosphoprotein</keyword>
<dbReference type="PROSITE" id="PS50109">
    <property type="entry name" value="HIS_KIN"/>
    <property type="match status" value="1"/>
</dbReference>
<evidence type="ECO:0000256" key="6">
    <source>
        <dbReference type="ARBA" id="ARBA00022692"/>
    </source>
</evidence>
<evidence type="ECO:0000256" key="5">
    <source>
        <dbReference type="ARBA" id="ARBA00022679"/>
    </source>
</evidence>
<dbReference type="Gene3D" id="3.30.565.10">
    <property type="entry name" value="Histidine kinase-like ATPase, C-terminal domain"/>
    <property type="match status" value="1"/>
</dbReference>
<feature type="region of interest" description="Disordered" evidence="13">
    <location>
        <begin position="166"/>
        <end position="186"/>
    </location>
</feature>
<keyword evidence="5" id="KW-0808">Transferase</keyword>
<evidence type="ECO:0000256" key="8">
    <source>
        <dbReference type="ARBA" id="ARBA00022777"/>
    </source>
</evidence>
<dbReference type="Pfam" id="PF00512">
    <property type="entry name" value="HisKA"/>
    <property type="match status" value="1"/>
</dbReference>
<keyword evidence="7" id="KW-0547">Nucleotide-binding</keyword>
<dbReference type="InterPro" id="IPR004358">
    <property type="entry name" value="Sig_transdc_His_kin-like_C"/>
</dbReference>
<evidence type="ECO:0000313" key="17">
    <source>
        <dbReference type="Proteomes" id="UP000267019"/>
    </source>
</evidence>
<evidence type="ECO:0000313" key="16">
    <source>
        <dbReference type="EMBL" id="RKQ88944.1"/>
    </source>
</evidence>
<evidence type="ECO:0000256" key="9">
    <source>
        <dbReference type="ARBA" id="ARBA00022840"/>
    </source>
</evidence>
<name>A0A660L6U4_9BACL</name>
<keyword evidence="12 14" id="KW-0472">Membrane</keyword>
<dbReference type="EMBL" id="RBIJ01000001">
    <property type="protein sequence ID" value="RKQ88944.1"/>
    <property type="molecule type" value="Genomic_DNA"/>
</dbReference>
<dbReference type="SMART" id="SM00388">
    <property type="entry name" value="HisKA"/>
    <property type="match status" value="1"/>
</dbReference>
<dbReference type="GO" id="GO:0000155">
    <property type="term" value="F:phosphorelay sensor kinase activity"/>
    <property type="evidence" value="ECO:0007669"/>
    <property type="project" value="InterPro"/>
</dbReference>
<dbReference type="InterPro" id="IPR036097">
    <property type="entry name" value="HisK_dim/P_sf"/>
</dbReference>